<dbReference type="PROSITE" id="PS51186">
    <property type="entry name" value="GNAT"/>
    <property type="match status" value="1"/>
</dbReference>
<dbReference type="AlphaFoldDB" id="A0A0W0YXY8"/>
<dbReference type="GO" id="GO:0016747">
    <property type="term" value="F:acyltransferase activity, transferring groups other than amino-acyl groups"/>
    <property type="evidence" value="ECO:0007669"/>
    <property type="project" value="InterPro"/>
</dbReference>
<dbReference type="SUPFAM" id="SSF55729">
    <property type="entry name" value="Acyl-CoA N-acyltransferases (Nat)"/>
    <property type="match status" value="1"/>
</dbReference>
<evidence type="ECO:0000259" key="1">
    <source>
        <dbReference type="PROSITE" id="PS51186"/>
    </source>
</evidence>
<feature type="domain" description="N-acetyltransferase" evidence="1">
    <location>
        <begin position="106"/>
        <end position="249"/>
    </location>
</feature>
<dbReference type="OrthoDB" id="9812289at2"/>
<evidence type="ECO:0000313" key="3">
    <source>
        <dbReference type="Proteomes" id="UP000054703"/>
    </source>
</evidence>
<accession>A0A0W0YXY8</accession>
<dbReference type="InterPro" id="IPR000182">
    <property type="entry name" value="GNAT_dom"/>
</dbReference>
<dbReference type="InterPro" id="IPR016181">
    <property type="entry name" value="Acyl_CoA_acyltransferase"/>
</dbReference>
<sequence length="249" mass="28778">MVETNKINSSFDKAKAIELNHELLLGTFFSDLIKTPQYLQTYSNIPGEFCWEYILPTSETHLASDTASIYTPAILTERQNDLQFIDSWMLAEIPQKLEQPSSPFTFSVVNSKKEMIQFIDAFHQAYSGYQNNDPYGNLPEIYGKTLLTAFQSQKTKLKFTYLQDNAKKMIAVTAIATEQPYSFAWCVGIVPSWRNRGLAKTLLHYQKYYSSSKNCTFLIVQTLNNSFVEKLYQKNGFELFETMRFYRGL</sequence>
<comment type="caution">
    <text evidence="2">The sequence shown here is derived from an EMBL/GenBank/DDBJ whole genome shotgun (WGS) entry which is preliminary data.</text>
</comment>
<dbReference type="EMBL" id="LNYU01000040">
    <property type="protein sequence ID" value="KTD61459.1"/>
    <property type="molecule type" value="Genomic_DNA"/>
</dbReference>
<name>A0A0W0YXY8_9GAMM</name>
<proteinExistence type="predicted"/>
<dbReference type="Gene3D" id="3.40.630.30">
    <property type="match status" value="1"/>
</dbReference>
<reference evidence="2 3" key="1">
    <citation type="submission" date="2015-11" db="EMBL/GenBank/DDBJ databases">
        <title>Genomic analysis of 38 Legionella species identifies large and diverse effector repertoires.</title>
        <authorList>
            <person name="Burstein D."/>
            <person name="Amaro F."/>
            <person name="Zusman T."/>
            <person name="Lifshitz Z."/>
            <person name="Cohen O."/>
            <person name="Gilbert J.A."/>
            <person name="Pupko T."/>
            <person name="Shuman H.A."/>
            <person name="Segal G."/>
        </authorList>
    </citation>
    <scope>NUCLEOTIDE SEQUENCE [LARGE SCALE GENOMIC DNA]</scope>
    <source>
        <strain evidence="2 3">SC-63-C7</strain>
    </source>
</reference>
<dbReference type="Proteomes" id="UP000054703">
    <property type="component" value="Unassembled WGS sequence"/>
</dbReference>
<protein>
    <recommendedName>
        <fullName evidence="1">N-acetyltransferase domain-containing protein</fullName>
    </recommendedName>
</protein>
<organism evidence="2 3">
    <name type="scientific">Legionella santicrucis</name>
    <dbReference type="NCBI Taxonomy" id="45074"/>
    <lineage>
        <taxon>Bacteria</taxon>
        <taxon>Pseudomonadati</taxon>
        <taxon>Pseudomonadota</taxon>
        <taxon>Gammaproteobacteria</taxon>
        <taxon>Legionellales</taxon>
        <taxon>Legionellaceae</taxon>
        <taxon>Legionella</taxon>
    </lineage>
</organism>
<dbReference type="Pfam" id="PF13508">
    <property type="entry name" value="Acetyltransf_7"/>
    <property type="match status" value="1"/>
</dbReference>
<dbReference type="PATRIC" id="fig|45074.5.peg.1958"/>
<keyword evidence="3" id="KW-1185">Reference proteome</keyword>
<dbReference type="STRING" id="45074.Lsan_1836"/>
<gene>
    <name evidence="2" type="ORF">Lsan_1836</name>
</gene>
<evidence type="ECO:0000313" key="2">
    <source>
        <dbReference type="EMBL" id="KTD61459.1"/>
    </source>
</evidence>
<dbReference type="RefSeq" id="WP_058514119.1">
    <property type="nucleotide sequence ID" value="NZ_CAAAIH010000077.1"/>
</dbReference>